<dbReference type="Gene3D" id="3.40.800.10">
    <property type="entry name" value="Ureohydrolase domain"/>
    <property type="match status" value="1"/>
</dbReference>
<comment type="caution">
    <text evidence="2">The sequence shown here is derived from an EMBL/GenBank/DDBJ whole genome shotgun (WGS) entry which is preliminary data.</text>
</comment>
<evidence type="ECO:0000313" key="3">
    <source>
        <dbReference type="Proteomes" id="UP000245683"/>
    </source>
</evidence>
<accession>A0A317JS15</accession>
<dbReference type="GO" id="GO:0046872">
    <property type="term" value="F:metal ion binding"/>
    <property type="evidence" value="ECO:0007669"/>
    <property type="project" value="InterPro"/>
</dbReference>
<organism evidence="2 3">
    <name type="scientific">Micromonospora globispora</name>
    <dbReference type="NCBI Taxonomy" id="1450148"/>
    <lineage>
        <taxon>Bacteria</taxon>
        <taxon>Bacillati</taxon>
        <taxon>Actinomycetota</taxon>
        <taxon>Actinomycetes</taxon>
        <taxon>Micromonosporales</taxon>
        <taxon>Micromonosporaceae</taxon>
        <taxon>Micromonospora</taxon>
    </lineage>
</organism>
<reference evidence="3" key="1">
    <citation type="submission" date="2018-05" db="EMBL/GenBank/DDBJ databases">
        <title>Micromonospora globispora sp. nov. and Micromonospora rugosa sp. nov., isolated from marine sediment.</title>
        <authorList>
            <person name="Carro L."/>
            <person name="Aysel V."/>
            <person name="Cetin D."/>
            <person name="Igual J.M."/>
            <person name="Klenk H.-P."/>
            <person name="Trujillo M.E."/>
            <person name="Sahin N."/>
        </authorList>
    </citation>
    <scope>NUCLEOTIDE SEQUENCE [LARGE SCALE GENOMIC DNA]</scope>
    <source>
        <strain evidence="3">S2904</strain>
    </source>
</reference>
<dbReference type="PROSITE" id="PS51409">
    <property type="entry name" value="ARGINASE_2"/>
    <property type="match status" value="1"/>
</dbReference>
<comment type="similarity">
    <text evidence="1">Belongs to the arginase family.</text>
</comment>
<gene>
    <name evidence="2" type="ORF">DLJ46_32860</name>
</gene>
<dbReference type="InterPro" id="IPR023696">
    <property type="entry name" value="Ureohydrolase_dom_sf"/>
</dbReference>
<evidence type="ECO:0000313" key="2">
    <source>
        <dbReference type="EMBL" id="PWU43158.1"/>
    </source>
</evidence>
<dbReference type="SUPFAM" id="SSF52768">
    <property type="entry name" value="Arginase/deacetylase"/>
    <property type="match status" value="1"/>
</dbReference>
<sequence length="138" mass="13995">MLDAALDSSGRGRGEERAPGALRAAGLLDRLGARDGGAVHARIDDPRRDPATGLIGAAQVRQASMAIGAVVAQVRAAGDLPLVVGGDCTILLGVFLGLPAGTGLWFLDGHVDFFDGHTSETGEGADMELSILTGHGPD</sequence>
<feature type="non-terminal residue" evidence="2">
    <location>
        <position position="138"/>
    </location>
</feature>
<dbReference type="GO" id="GO:0016813">
    <property type="term" value="F:hydrolase activity, acting on carbon-nitrogen (but not peptide) bonds, in linear amidines"/>
    <property type="evidence" value="ECO:0007669"/>
    <property type="project" value="UniProtKB-ARBA"/>
</dbReference>
<keyword evidence="3" id="KW-1185">Reference proteome</keyword>
<name>A0A317JS15_9ACTN</name>
<proteinExistence type="inferred from homology"/>
<dbReference type="InterPro" id="IPR006035">
    <property type="entry name" value="Ureohydrolase"/>
</dbReference>
<dbReference type="Pfam" id="PF00491">
    <property type="entry name" value="Arginase"/>
    <property type="match status" value="1"/>
</dbReference>
<protein>
    <submittedName>
        <fullName evidence="2">Arginase</fullName>
    </submittedName>
</protein>
<dbReference type="AlphaFoldDB" id="A0A317JS15"/>
<dbReference type="EMBL" id="QGSV01000491">
    <property type="protein sequence ID" value="PWU43158.1"/>
    <property type="molecule type" value="Genomic_DNA"/>
</dbReference>
<evidence type="ECO:0000256" key="1">
    <source>
        <dbReference type="PROSITE-ProRule" id="PRU00742"/>
    </source>
</evidence>
<dbReference type="Proteomes" id="UP000245683">
    <property type="component" value="Unassembled WGS sequence"/>
</dbReference>